<dbReference type="HOGENOM" id="CLU_015553_3_1_10"/>
<organism evidence="8 9">
    <name type="scientific">Weeksella virosa (strain ATCC 43766 / DSM 16922 / JCM 21250 / CCUG 30538 / CDC 9751 / IAM 14551 / NBRC 16016 / NCTC 11634 / CL345/78)</name>
    <dbReference type="NCBI Taxonomy" id="865938"/>
    <lineage>
        <taxon>Bacteria</taxon>
        <taxon>Pseudomonadati</taxon>
        <taxon>Bacteroidota</taxon>
        <taxon>Flavobacteriia</taxon>
        <taxon>Flavobacteriales</taxon>
        <taxon>Weeksellaceae</taxon>
        <taxon>Weeksella</taxon>
    </lineage>
</organism>
<dbReference type="GO" id="GO:0009279">
    <property type="term" value="C:cell outer membrane"/>
    <property type="evidence" value="ECO:0007669"/>
    <property type="project" value="UniProtKB-SubCell"/>
</dbReference>
<reference evidence="8 9" key="1">
    <citation type="journal article" date="2011" name="Stand. Genomic Sci.">
        <title>Complete genome sequence of Weeksella virosa type strain (9751).</title>
        <authorList>
            <person name="Lang E."/>
            <person name="Teshima H."/>
            <person name="Lucas S."/>
            <person name="Lapidus A."/>
            <person name="Hammon N."/>
            <person name="Deshpande S."/>
            <person name="Nolan M."/>
            <person name="Cheng J.F."/>
            <person name="Pitluck S."/>
            <person name="Liolios K."/>
            <person name="Pagani I."/>
            <person name="Mikhailova N."/>
            <person name="Ivanova N."/>
            <person name="Mavromatis K."/>
            <person name="Pati A."/>
            <person name="Tapia R."/>
            <person name="Han C."/>
            <person name="Goodwin L."/>
            <person name="Chen A."/>
            <person name="Palaniappan K."/>
            <person name="Land M."/>
            <person name="Hauser L."/>
            <person name="Chang Y.J."/>
            <person name="Jeffries C.D."/>
            <person name="Brambilla E.M."/>
            <person name="Kopitz M."/>
            <person name="Rohde M."/>
            <person name="Goker M."/>
            <person name="Tindall B.J."/>
            <person name="Detter J.C."/>
            <person name="Woyke T."/>
            <person name="Bristow J."/>
            <person name="Eisen J.A."/>
            <person name="Markowitz V."/>
            <person name="Hugenholtz P."/>
            <person name="Klenk H.P."/>
            <person name="Kyrpides N.C."/>
        </authorList>
    </citation>
    <scope>NUCLEOTIDE SEQUENCE [LARGE SCALE GENOMIC DNA]</scope>
    <source>
        <strain evidence="9">ATCC 43766 / DSM 16922 / JCM 21250 / NBRC 16016 / NCTC 11634 / CL345/78</strain>
    </source>
</reference>
<evidence type="ECO:0000256" key="5">
    <source>
        <dbReference type="ARBA" id="ARBA00023237"/>
    </source>
</evidence>
<dbReference type="OrthoDB" id="5694214at2"/>
<evidence type="ECO:0000256" key="3">
    <source>
        <dbReference type="ARBA" id="ARBA00022729"/>
    </source>
</evidence>
<keyword evidence="9" id="KW-1185">Reference proteome</keyword>
<keyword evidence="5" id="KW-0998">Cell outer membrane</keyword>
<feature type="domain" description="SusD-like N-terminal" evidence="7">
    <location>
        <begin position="38"/>
        <end position="212"/>
    </location>
</feature>
<dbReference type="InterPro" id="IPR012944">
    <property type="entry name" value="SusD_RagB_dom"/>
</dbReference>
<dbReference type="InterPro" id="IPR033985">
    <property type="entry name" value="SusD-like_N"/>
</dbReference>
<dbReference type="CDD" id="cd08977">
    <property type="entry name" value="SusD"/>
    <property type="match status" value="1"/>
</dbReference>
<evidence type="ECO:0000256" key="4">
    <source>
        <dbReference type="ARBA" id="ARBA00023136"/>
    </source>
</evidence>
<evidence type="ECO:0000256" key="1">
    <source>
        <dbReference type="ARBA" id="ARBA00004442"/>
    </source>
</evidence>
<dbReference type="RefSeq" id="WP_013599022.1">
    <property type="nucleotide sequence ID" value="NC_015144.1"/>
</dbReference>
<dbReference type="KEGG" id="wvi:Weevi_1952"/>
<dbReference type="PROSITE" id="PS51257">
    <property type="entry name" value="PROKAR_LIPOPROTEIN"/>
    <property type="match status" value="1"/>
</dbReference>
<proteinExistence type="inferred from homology"/>
<dbReference type="STRING" id="865938.Weevi_1952"/>
<evidence type="ECO:0000313" key="9">
    <source>
        <dbReference type="Proteomes" id="UP000008641"/>
    </source>
</evidence>
<evidence type="ECO:0000259" key="7">
    <source>
        <dbReference type="Pfam" id="PF14322"/>
    </source>
</evidence>
<comment type="similarity">
    <text evidence="2">Belongs to the SusD family.</text>
</comment>
<dbReference type="EMBL" id="CP002455">
    <property type="protein sequence ID" value="ADX68633.1"/>
    <property type="molecule type" value="Genomic_DNA"/>
</dbReference>
<evidence type="ECO:0000259" key="6">
    <source>
        <dbReference type="Pfam" id="PF07980"/>
    </source>
</evidence>
<evidence type="ECO:0000313" key="8">
    <source>
        <dbReference type="EMBL" id="ADX68633.1"/>
    </source>
</evidence>
<reference evidence="9" key="2">
    <citation type="journal article" date="2011" name="Stand. Genomic Sci.">
        <title>Complete genome sequence of Weeksella virosa type strain (9751T).</title>
        <authorList>
            <person name="Lang E."/>
            <person name="Teshima H."/>
            <person name="Lucas S."/>
            <person name="Lapidus A."/>
            <person name="Hammon N."/>
            <person name="Deshpande S."/>
            <person name="Nolan M."/>
            <person name="Cheng J."/>
            <person name="Pitluck S."/>
            <person name="Liolios K."/>
            <person name="Pagani I."/>
            <person name="Mikhailova N."/>
            <person name="Ivanova N."/>
            <person name="Mavromatis K."/>
            <person name="Pati A."/>
            <person name="Tapia R."/>
            <person name="Han C."/>
            <person name="Goodwin L."/>
            <person name="Chen A."/>
            <person name="Palaniappan K."/>
            <person name="Land M."/>
            <person name="Hauser L."/>
            <person name="Chang Y."/>
            <person name="Jeffries C."/>
            <person name="Brambilla E."/>
            <person name="Kopitz M."/>
            <person name="Rohde M."/>
            <person name="Goker M."/>
            <person name="Tindall B."/>
            <person name="Detter J."/>
            <person name="Woyke T."/>
            <person name="Bristow J."/>
            <person name="Eisen J."/>
            <person name="Markowitz V."/>
            <person name="Hugenholtz P."/>
            <person name="Klenk H."/>
            <person name="Kyrpides N."/>
        </authorList>
    </citation>
    <scope>NUCLEOTIDE SEQUENCE [LARGE SCALE GENOMIC DNA]</scope>
    <source>
        <strain evidence="9">ATCC 43766 / DSM 16922 / JCM 21250 / NBRC 16016 / NCTC 11634 / CL345/78</strain>
    </source>
</reference>
<accession>F0P1B9</accession>
<dbReference type="Proteomes" id="UP000008641">
    <property type="component" value="Chromosome"/>
</dbReference>
<dbReference type="Pfam" id="PF07980">
    <property type="entry name" value="SusD_RagB"/>
    <property type="match status" value="1"/>
</dbReference>
<feature type="domain" description="RagB/SusD" evidence="6">
    <location>
        <begin position="255"/>
        <end position="405"/>
    </location>
</feature>
<dbReference type="AlphaFoldDB" id="F0P1B9"/>
<keyword evidence="3" id="KW-0732">Signal</keyword>
<sequence length="439" mass="50061">MKIIKHTIKILALSVLTFGTLTSCQDELDIYSENAISPEQINKENIQFFLNGLYDNSTPIRDDYFYNDVRGGNYTWTALSGNNSKFGVLITGNGLDDTNVFSSSYWQFCYSNIYNANNLIAASEKLDEKRINAETKFIRAAMYYHLVTMFGDVPLITTNTVENLPRTPKEEVWSLIISDLDYAIENAQNLNQTSSSRVSKEAAKAFKARVLLYLNMKNEATNIALEVINQSNLALDKDYERIFRATASSTEILFAYKNLTTESNVRLSQLFWPYGTTWAGSYFVQPSDFVLNELYEENDPRKDINIQKIVNSDGTFNMIISKYTDVQPLIFNRLAEMYFIAAEGLGKDQGLMYLNQLRSARSLPHFTAQDFSSDEAYLETVLLERRRELFSEGFLFQDLVRTDKAIDLPNIPTKNHYVMPLPGSQIILSNGVLIQNDAY</sequence>
<keyword evidence="4" id="KW-0472">Membrane</keyword>
<evidence type="ECO:0000256" key="2">
    <source>
        <dbReference type="ARBA" id="ARBA00006275"/>
    </source>
</evidence>
<dbReference type="SUPFAM" id="SSF48452">
    <property type="entry name" value="TPR-like"/>
    <property type="match status" value="1"/>
</dbReference>
<dbReference type="eggNOG" id="COG0446">
    <property type="taxonomic scope" value="Bacteria"/>
</dbReference>
<gene>
    <name evidence="8" type="ordered locus">Weevi_1952</name>
</gene>
<comment type="subcellular location">
    <subcellularLocation>
        <location evidence="1">Cell outer membrane</location>
    </subcellularLocation>
</comment>
<dbReference type="Gene3D" id="1.25.40.390">
    <property type="match status" value="1"/>
</dbReference>
<name>F0P1B9_WEEVC</name>
<dbReference type="Pfam" id="PF14322">
    <property type="entry name" value="SusD-like_3"/>
    <property type="match status" value="1"/>
</dbReference>
<dbReference type="InterPro" id="IPR011990">
    <property type="entry name" value="TPR-like_helical_dom_sf"/>
</dbReference>
<protein>
    <submittedName>
        <fullName evidence="8">RagB/SusD domain-containing protein</fullName>
    </submittedName>
</protein>